<dbReference type="EMBL" id="CP014578">
    <property type="protein sequence ID" value="ANB73389.1"/>
    <property type="molecule type" value="Genomic_DNA"/>
</dbReference>
<keyword evidence="2" id="KW-1185">Reference proteome</keyword>
<organism evidence="1 2">
    <name type="scientific">Paraburkholderia phytofirmans OLGA172</name>
    <dbReference type="NCBI Taxonomy" id="1417228"/>
    <lineage>
        <taxon>Bacteria</taxon>
        <taxon>Pseudomonadati</taxon>
        <taxon>Pseudomonadota</taxon>
        <taxon>Betaproteobacteria</taxon>
        <taxon>Burkholderiales</taxon>
        <taxon>Burkholderiaceae</taxon>
        <taxon>Paraburkholderia</taxon>
    </lineage>
</organism>
<dbReference type="RefSeq" id="WP_063496779.1">
    <property type="nucleotide sequence ID" value="NZ_CP014578.1"/>
</dbReference>
<accession>A0A160FLG7</accession>
<dbReference type="KEGG" id="buz:AYM40_14220"/>
<reference evidence="1 2" key="1">
    <citation type="journal article" date="2016" name="Gene">
        <title>PacBio SMRT assembly of a complex multi-replicon genome reveals chlorocatechol degradative operon in a region of genome plasticity.</title>
        <authorList>
            <person name="Ricker N."/>
            <person name="Shen S.Y."/>
            <person name="Goordial J."/>
            <person name="Jin S."/>
            <person name="Fulthorpe R.R."/>
        </authorList>
    </citation>
    <scope>NUCLEOTIDE SEQUENCE [LARGE SCALE GENOMIC DNA]</scope>
    <source>
        <strain evidence="1 2">OLGA172</strain>
    </source>
</reference>
<sequence>MREDVLSIEEAFGDLFDPCSRAPAHDLMEMLVVVIDGKTVRGSYCGEPHALHLVSTYGSGLGMALGQVRMANKSNDITAIPFAH</sequence>
<gene>
    <name evidence="1" type="ORF">AYM40_14220</name>
</gene>
<name>A0A160FLG7_9BURK</name>
<dbReference type="STRING" id="1804984.AYM40_14220"/>
<proteinExistence type="predicted"/>
<evidence type="ECO:0000313" key="1">
    <source>
        <dbReference type="EMBL" id="ANB73389.1"/>
    </source>
</evidence>
<dbReference type="AlphaFoldDB" id="A0A160FLG7"/>
<dbReference type="Proteomes" id="UP000076852">
    <property type="component" value="Chromosome 1"/>
</dbReference>
<dbReference type="PANTHER" id="PTHR30298">
    <property type="entry name" value="H REPEAT-ASSOCIATED PREDICTED TRANSPOSASE"/>
    <property type="match status" value="1"/>
</dbReference>
<evidence type="ECO:0000313" key="2">
    <source>
        <dbReference type="Proteomes" id="UP000076852"/>
    </source>
</evidence>
<protein>
    <submittedName>
        <fullName evidence="1">Uncharacterized protein</fullName>
    </submittedName>
</protein>
<dbReference type="InterPro" id="IPR051698">
    <property type="entry name" value="Transposase_11-like"/>
</dbReference>
<dbReference type="PANTHER" id="PTHR30298:SF0">
    <property type="entry name" value="PROTEIN YBFL-RELATED"/>
    <property type="match status" value="1"/>
</dbReference>
<dbReference type="OrthoDB" id="8587058at2"/>